<dbReference type="SUPFAM" id="SSF52540">
    <property type="entry name" value="P-loop containing nucleoside triphosphate hydrolases"/>
    <property type="match status" value="1"/>
</dbReference>
<reference evidence="5 6" key="1">
    <citation type="submission" date="2016-11" db="EMBL/GenBank/DDBJ databases">
        <authorList>
            <person name="Jaros S."/>
            <person name="Januszkiewicz K."/>
            <person name="Wedrychowicz H."/>
        </authorList>
    </citation>
    <scope>NUCLEOTIDE SEQUENCE [LARGE SCALE GENOMIC DNA]</scope>
    <source>
        <strain evidence="5 6">DSM 9705</strain>
    </source>
</reference>
<dbReference type="STRING" id="1121409.SAMN02745124_03504"/>
<dbReference type="SMART" id="SM00382">
    <property type="entry name" value="AAA"/>
    <property type="match status" value="1"/>
</dbReference>
<dbReference type="InterPro" id="IPR027417">
    <property type="entry name" value="P-loop_NTPase"/>
</dbReference>
<keyword evidence="2" id="KW-0547">Nucleotide-binding</keyword>
<keyword evidence="1" id="KW-0813">Transport</keyword>
<evidence type="ECO:0000256" key="1">
    <source>
        <dbReference type="ARBA" id="ARBA00022448"/>
    </source>
</evidence>
<organism evidence="5 6">
    <name type="scientific">Desulfofustis glycolicus DSM 9705</name>
    <dbReference type="NCBI Taxonomy" id="1121409"/>
    <lineage>
        <taxon>Bacteria</taxon>
        <taxon>Pseudomonadati</taxon>
        <taxon>Thermodesulfobacteriota</taxon>
        <taxon>Desulfobulbia</taxon>
        <taxon>Desulfobulbales</taxon>
        <taxon>Desulfocapsaceae</taxon>
        <taxon>Desulfofustis</taxon>
    </lineage>
</organism>
<evidence type="ECO:0000259" key="4">
    <source>
        <dbReference type="PROSITE" id="PS50893"/>
    </source>
</evidence>
<dbReference type="Gene3D" id="3.40.50.300">
    <property type="entry name" value="P-loop containing nucleotide triphosphate hydrolases"/>
    <property type="match status" value="1"/>
</dbReference>
<dbReference type="GO" id="GO:0005524">
    <property type="term" value="F:ATP binding"/>
    <property type="evidence" value="ECO:0007669"/>
    <property type="project" value="UniProtKB-KW"/>
</dbReference>
<dbReference type="PROSITE" id="PS00211">
    <property type="entry name" value="ABC_TRANSPORTER_1"/>
    <property type="match status" value="1"/>
</dbReference>
<evidence type="ECO:0000256" key="2">
    <source>
        <dbReference type="ARBA" id="ARBA00022741"/>
    </source>
</evidence>
<keyword evidence="3 5" id="KW-0067">ATP-binding</keyword>
<gene>
    <name evidence="5" type="ORF">SAMN02745124_03504</name>
</gene>
<evidence type="ECO:0000313" key="5">
    <source>
        <dbReference type="EMBL" id="SHI05305.1"/>
    </source>
</evidence>
<sequence length="247" mass="26930">MITVHSVNLSFAHNGATLPVLRDISFHLESEDYCAIIGPSGCGKTSLLFLLAGLLQPDSGTIDITGSPRSGTILQNFGLFPWKTVSQNIALGLVLQKRPPHEVRRRVDSLLEEMGLSGFGEHFPGQLSGGMQQRVALARALAIEPDILFMDEPLSSLDALTRERLQNLIVDIRQAKGISTVLVTHSIEEAVFLGRTIIVLSGRPGRVLQIIDNPDADTDNFRQSDTFFQRCIAVRQILAGEVDGPHA</sequence>
<evidence type="ECO:0000256" key="3">
    <source>
        <dbReference type="ARBA" id="ARBA00022840"/>
    </source>
</evidence>
<evidence type="ECO:0000313" key="6">
    <source>
        <dbReference type="Proteomes" id="UP000184139"/>
    </source>
</evidence>
<dbReference type="RefSeq" id="WP_073378069.1">
    <property type="nucleotide sequence ID" value="NZ_FQXS01000025.1"/>
</dbReference>
<dbReference type="InterPro" id="IPR050166">
    <property type="entry name" value="ABC_transporter_ATP-bind"/>
</dbReference>
<dbReference type="Proteomes" id="UP000184139">
    <property type="component" value="Unassembled WGS sequence"/>
</dbReference>
<protein>
    <submittedName>
        <fullName evidence="5">NitT/TauT family transport system ATP-binding protein</fullName>
    </submittedName>
</protein>
<dbReference type="PANTHER" id="PTHR42788">
    <property type="entry name" value="TAURINE IMPORT ATP-BINDING PROTEIN-RELATED"/>
    <property type="match status" value="1"/>
</dbReference>
<feature type="domain" description="ABC transporter" evidence="4">
    <location>
        <begin position="4"/>
        <end position="223"/>
    </location>
</feature>
<dbReference type="EMBL" id="FQXS01000025">
    <property type="protein sequence ID" value="SHI05305.1"/>
    <property type="molecule type" value="Genomic_DNA"/>
</dbReference>
<dbReference type="OrthoDB" id="9809450at2"/>
<dbReference type="GO" id="GO:0016887">
    <property type="term" value="F:ATP hydrolysis activity"/>
    <property type="evidence" value="ECO:0007669"/>
    <property type="project" value="InterPro"/>
</dbReference>
<dbReference type="AlphaFoldDB" id="A0A1M5XZR2"/>
<keyword evidence="6" id="KW-1185">Reference proteome</keyword>
<dbReference type="Pfam" id="PF00005">
    <property type="entry name" value="ABC_tran"/>
    <property type="match status" value="1"/>
</dbReference>
<dbReference type="InterPro" id="IPR017871">
    <property type="entry name" value="ABC_transporter-like_CS"/>
</dbReference>
<dbReference type="CDD" id="cd03293">
    <property type="entry name" value="ABC_NrtD_SsuB_transporters"/>
    <property type="match status" value="1"/>
</dbReference>
<name>A0A1M5XZR2_9BACT</name>
<dbReference type="InterPro" id="IPR003593">
    <property type="entry name" value="AAA+_ATPase"/>
</dbReference>
<dbReference type="PANTHER" id="PTHR42788:SF13">
    <property type="entry name" value="ALIPHATIC SULFONATES IMPORT ATP-BINDING PROTEIN SSUB"/>
    <property type="match status" value="1"/>
</dbReference>
<dbReference type="InterPro" id="IPR003439">
    <property type="entry name" value="ABC_transporter-like_ATP-bd"/>
</dbReference>
<accession>A0A1M5XZR2</accession>
<proteinExistence type="predicted"/>
<dbReference type="PROSITE" id="PS50893">
    <property type="entry name" value="ABC_TRANSPORTER_2"/>
    <property type="match status" value="1"/>
</dbReference>